<proteinExistence type="predicted"/>
<dbReference type="EMBL" id="JBBWWR010000013">
    <property type="protein sequence ID" value="KAK8956263.1"/>
    <property type="molecule type" value="Genomic_DNA"/>
</dbReference>
<protein>
    <submittedName>
        <fullName evidence="1">Uncharacterized protein</fullName>
    </submittedName>
</protein>
<evidence type="ECO:0000313" key="2">
    <source>
        <dbReference type="Proteomes" id="UP001412067"/>
    </source>
</evidence>
<organism evidence="1 2">
    <name type="scientific">Platanthera guangdongensis</name>
    <dbReference type="NCBI Taxonomy" id="2320717"/>
    <lineage>
        <taxon>Eukaryota</taxon>
        <taxon>Viridiplantae</taxon>
        <taxon>Streptophyta</taxon>
        <taxon>Embryophyta</taxon>
        <taxon>Tracheophyta</taxon>
        <taxon>Spermatophyta</taxon>
        <taxon>Magnoliopsida</taxon>
        <taxon>Liliopsida</taxon>
        <taxon>Asparagales</taxon>
        <taxon>Orchidaceae</taxon>
        <taxon>Orchidoideae</taxon>
        <taxon>Orchideae</taxon>
        <taxon>Orchidinae</taxon>
        <taxon>Platanthera</taxon>
    </lineage>
</organism>
<accession>A0ABR2M1Q0</accession>
<name>A0ABR2M1Q0_9ASPA</name>
<dbReference type="Proteomes" id="UP001412067">
    <property type="component" value="Unassembled WGS sequence"/>
</dbReference>
<reference evidence="1 2" key="1">
    <citation type="journal article" date="2022" name="Nat. Plants">
        <title>Genomes of leafy and leafless Platanthera orchids illuminate the evolution of mycoheterotrophy.</title>
        <authorList>
            <person name="Li M.H."/>
            <person name="Liu K.W."/>
            <person name="Li Z."/>
            <person name="Lu H.C."/>
            <person name="Ye Q.L."/>
            <person name="Zhang D."/>
            <person name="Wang J.Y."/>
            <person name="Li Y.F."/>
            <person name="Zhong Z.M."/>
            <person name="Liu X."/>
            <person name="Yu X."/>
            <person name="Liu D.K."/>
            <person name="Tu X.D."/>
            <person name="Liu B."/>
            <person name="Hao Y."/>
            <person name="Liao X.Y."/>
            <person name="Jiang Y.T."/>
            <person name="Sun W.H."/>
            <person name="Chen J."/>
            <person name="Chen Y.Q."/>
            <person name="Ai Y."/>
            <person name="Zhai J.W."/>
            <person name="Wu S.S."/>
            <person name="Zhou Z."/>
            <person name="Hsiao Y.Y."/>
            <person name="Wu W.L."/>
            <person name="Chen Y.Y."/>
            <person name="Lin Y.F."/>
            <person name="Hsu J.L."/>
            <person name="Li C.Y."/>
            <person name="Wang Z.W."/>
            <person name="Zhao X."/>
            <person name="Zhong W.Y."/>
            <person name="Ma X.K."/>
            <person name="Ma L."/>
            <person name="Huang J."/>
            <person name="Chen G.Z."/>
            <person name="Huang M.Z."/>
            <person name="Huang L."/>
            <person name="Peng D.H."/>
            <person name="Luo Y.B."/>
            <person name="Zou S.Q."/>
            <person name="Chen S.P."/>
            <person name="Lan S."/>
            <person name="Tsai W.C."/>
            <person name="Van de Peer Y."/>
            <person name="Liu Z.J."/>
        </authorList>
    </citation>
    <scope>NUCLEOTIDE SEQUENCE [LARGE SCALE GENOMIC DNA]</scope>
    <source>
        <strain evidence="1">Lor288</strain>
    </source>
</reference>
<sequence>MSRGSSCDLCRFCSCSQPVVSKCCSRDLTVKLVVSGADMRFMLFASSVVRLLRLGENYSEAGAYKLWIGVYALLASIQGTFKGPTVLCLHPYIFYLDILANIPHRNCCNLQFVRRRRCCGISREEIWKRKKLPYNSDKSYAGTVAMALAVFLASIG</sequence>
<evidence type="ECO:0000313" key="1">
    <source>
        <dbReference type="EMBL" id="KAK8956263.1"/>
    </source>
</evidence>
<comment type="caution">
    <text evidence="1">The sequence shown here is derived from an EMBL/GenBank/DDBJ whole genome shotgun (WGS) entry which is preliminary data.</text>
</comment>
<gene>
    <name evidence="1" type="ORF">KSP40_PGU004815</name>
</gene>
<keyword evidence="2" id="KW-1185">Reference proteome</keyword>